<dbReference type="InterPro" id="IPR003961">
    <property type="entry name" value="FN3_dom"/>
</dbReference>
<feature type="signal peptide" evidence="9">
    <location>
        <begin position="1"/>
        <end position="21"/>
    </location>
</feature>
<dbReference type="GeneID" id="119722540"/>
<dbReference type="GO" id="GO:0009897">
    <property type="term" value="C:external side of plasma membrane"/>
    <property type="evidence" value="ECO:0007669"/>
    <property type="project" value="TreeGrafter"/>
</dbReference>
<evidence type="ECO:0000256" key="2">
    <source>
        <dbReference type="ARBA" id="ARBA00022729"/>
    </source>
</evidence>
<dbReference type="RefSeq" id="XP_038048652.1">
    <property type="nucleotide sequence ID" value="XM_038192724.1"/>
</dbReference>
<keyword evidence="8" id="KW-0472">Membrane</keyword>
<feature type="domain" description="Fibronectin type-III" evidence="11">
    <location>
        <begin position="204"/>
        <end position="310"/>
    </location>
</feature>
<dbReference type="RefSeq" id="XP_038048653.1">
    <property type="nucleotide sequence ID" value="XM_038192725.1"/>
</dbReference>
<dbReference type="Pfam" id="PF00041">
    <property type="entry name" value="fn3"/>
    <property type="match status" value="3"/>
</dbReference>
<dbReference type="CDD" id="cd00063">
    <property type="entry name" value="FN3"/>
    <property type="match status" value="4"/>
</dbReference>
<dbReference type="InterPro" id="IPR013783">
    <property type="entry name" value="Ig-like_fold"/>
</dbReference>
<accession>A0A913ZA53</accession>
<organism evidence="12 13">
    <name type="scientific">Patiria miniata</name>
    <name type="common">Bat star</name>
    <name type="synonym">Asterina miniata</name>
    <dbReference type="NCBI Taxonomy" id="46514"/>
    <lineage>
        <taxon>Eukaryota</taxon>
        <taxon>Metazoa</taxon>
        <taxon>Echinodermata</taxon>
        <taxon>Eleutherozoa</taxon>
        <taxon>Asterozoa</taxon>
        <taxon>Asteroidea</taxon>
        <taxon>Valvatacea</taxon>
        <taxon>Valvatida</taxon>
        <taxon>Asterinidae</taxon>
        <taxon>Patiria</taxon>
    </lineage>
</organism>
<feature type="transmembrane region" description="Helical" evidence="8">
    <location>
        <begin position="624"/>
        <end position="647"/>
    </location>
</feature>
<keyword evidence="6" id="KW-0325">Glycoprotein</keyword>
<evidence type="ECO:0000256" key="1">
    <source>
        <dbReference type="ARBA" id="ARBA00010890"/>
    </source>
</evidence>
<dbReference type="GO" id="GO:0043235">
    <property type="term" value="C:receptor complex"/>
    <property type="evidence" value="ECO:0007669"/>
    <property type="project" value="TreeGrafter"/>
</dbReference>
<evidence type="ECO:0000313" key="12">
    <source>
        <dbReference type="EnsemblMetazoa" id="XP_038048653.1"/>
    </source>
</evidence>
<dbReference type="InterPro" id="IPR036116">
    <property type="entry name" value="FN3_sf"/>
</dbReference>
<dbReference type="SMART" id="SM00060">
    <property type="entry name" value="FN3"/>
    <property type="match status" value="4"/>
</dbReference>
<dbReference type="PANTHER" id="PTHR23036">
    <property type="entry name" value="CYTOKINE RECEPTOR"/>
    <property type="match status" value="1"/>
</dbReference>
<feature type="domain" description="Fibronectin type-III" evidence="11">
    <location>
        <begin position="517"/>
        <end position="623"/>
    </location>
</feature>
<keyword evidence="2 9" id="KW-0732">Signal</keyword>
<dbReference type="EnsemblMetazoa" id="XM_038192724.1">
    <property type="protein sequence ID" value="XP_038048652.1"/>
    <property type="gene ID" value="LOC119722540"/>
</dbReference>
<dbReference type="EnsemblMetazoa" id="XM_038192725.1">
    <property type="protein sequence ID" value="XP_038048653.1"/>
    <property type="gene ID" value="LOC119722540"/>
</dbReference>
<evidence type="ECO:0000256" key="9">
    <source>
        <dbReference type="SAM" id="SignalP"/>
    </source>
</evidence>
<dbReference type="OMA" id="WYKIPSH"/>
<evidence type="ECO:0000313" key="13">
    <source>
        <dbReference type="Proteomes" id="UP000887568"/>
    </source>
</evidence>
<evidence type="ECO:0000259" key="11">
    <source>
        <dbReference type="PROSITE" id="PS50853"/>
    </source>
</evidence>
<evidence type="ECO:0000259" key="10">
    <source>
        <dbReference type="PROSITE" id="PS50835"/>
    </source>
</evidence>
<evidence type="ECO:0000256" key="8">
    <source>
        <dbReference type="SAM" id="Phobius"/>
    </source>
</evidence>
<evidence type="ECO:0000256" key="6">
    <source>
        <dbReference type="ARBA" id="ARBA00023180"/>
    </source>
</evidence>
<protein>
    <submittedName>
        <fullName evidence="12">Uncharacterized protein</fullName>
    </submittedName>
</protein>
<dbReference type="InterPro" id="IPR036179">
    <property type="entry name" value="Ig-like_dom_sf"/>
</dbReference>
<evidence type="ECO:0000256" key="7">
    <source>
        <dbReference type="SAM" id="MobiDB-lite"/>
    </source>
</evidence>
<dbReference type="InterPro" id="IPR003599">
    <property type="entry name" value="Ig_sub"/>
</dbReference>
<dbReference type="Proteomes" id="UP000887568">
    <property type="component" value="Unplaced"/>
</dbReference>
<evidence type="ECO:0000256" key="5">
    <source>
        <dbReference type="ARBA" id="ARBA00023170"/>
    </source>
</evidence>
<reference evidence="12" key="1">
    <citation type="submission" date="2022-11" db="UniProtKB">
        <authorList>
            <consortium name="EnsemblMetazoa"/>
        </authorList>
    </citation>
    <scope>IDENTIFICATION</scope>
</reference>
<feature type="compositionally biased region" description="Polar residues" evidence="7">
    <location>
        <begin position="778"/>
        <end position="791"/>
    </location>
</feature>
<name>A0A913ZA53_PATMI</name>
<dbReference type="InterPro" id="IPR050379">
    <property type="entry name" value="Type-I_Cytokine_Rcpt"/>
</dbReference>
<feature type="domain" description="Fibronectin type-III" evidence="11">
    <location>
        <begin position="321"/>
        <end position="417"/>
    </location>
</feature>
<dbReference type="InterPro" id="IPR010457">
    <property type="entry name" value="IgC2-like_lig-bd"/>
</dbReference>
<keyword evidence="8" id="KW-1133">Transmembrane helix</keyword>
<comment type="similarity">
    <text evidence="1">Belongs to the type I cytokine receptor family. Type 3 subfamily.</text>
</comment>
<dbReference type="PROSITE" id="PS50835">
    <property type="entry name" value="IG_LIKE"/>
    <property type="match status" value="1"/>
</dbReference>
<sequence length="791" mass="88358">MAGTNCVLLTLVVFLIGYLEGCLLPVDPIIEVGSDLVLNCTIDDSSNDGRTSQDVIWEHNRDKLPPDRYTSLSDTVSQLTLTNVTFSDWGMYYCHLGRLKSCYASEVSVGRKPEPPILTCVIPSPDAYRCSWEDGTYTQIQTQHNFMFKRGGSWEDCPSPGRNTCNLQLGAGLIQHVRVTSTNRLGNATTEKVFHTYNDVVVNSPSNVAVTKMETETSLRVTWSVPDEWPSTREGSLTYKLRYKKEECVMANHTCCCWLETQDVRSKSFTLRELDLYTFYDVQVAARFDQSREENWSEWTEVETTITRETTPLEVVQGLEINETPNKADPVYKRNVRIFWTKLPEEGQHGRLLGYRVVIQADDTEELRREYNTSRSFFTINGPLEKFRGYLVKVAARNSAGIGPWSSILIEDQTRAPGAPDEVRAVALTTTSIFVEWEEPSQPNGYIENYTVQWGRSNGEIKYYTTSDSSQLSYVINDLVTYVLYEVGVKVVNSRGESEVTSVRGGARTLEGVPDAPPTSVEVKPVKNYPDRLMLSWQRPPAENFNGVLRGYVISFCKRSLDNEKTKYCSDNLLQWNLSRPDAVTETLTDLGPSTSYLIWIAAYTAVGVGPDSEPVEGKTTHDILLFAIVIPIAIVLGLCIFGLCVWQYRHIFAEASEDLSKQKSCKSSEKFQKDHDQVVSSPGIAVISGTSVEQDRSEVSKLKTALQSSTGLEPILVAVHLNPKTSMFDRSESGDSGIPSSPENDPLDFSTMEVKGTSIAEEGDDNVFLEDRDGGSSAIQREMSSSHQSS</sequence>
<dbReference type="OrthoDB" id="10005435at2759"/>
<feature type="region of interest" description="Disordered" evidence="7">
    <location>
        <begin position="729"/>
        <end position="791"/>
    </location>
</feature>
<dbReference type="SMART" id="SM00409">
    <property type="entry name" value="IG"/>
    <property type="match status" value="1"/>
</dbReference>
<dbReference type="SUPFAM" id="SSF48726">
    <property type="entry name" value="Immunoglobulin"/>
    <property type="match status" value="1"/>
</dbReference>
<feature type="chain" id="PRO_5038324073" evidence="9">
    <location>
        <begin position="22"/>
        <end position="791"/>
    </location>
</feature>
<dbReference type="InterPro" id="IPR007110">
    <property type="entry name" value="Ig-like_dom"/>
</dbReference>
<dbReference type="PROSITE" id="PS50853">
    <property type="entry name" value="FN3"/>
    <property type="match status" value="4"/>
</dbReference>
<dbReference type="SUPFAM" id="SSF49265">
    <property type="entry name" value="Fibronectin type III"/>
    <property type="match status" value="3"/>
</dbReference>
<feature type="domain" description="Fibronectin type-III" evidence="11">
    <location>
        <begin position="419"/>
        <end position="512"/>
    </location>
</feature>
<dbReference type="GO" id="GO:0019955">
    <property type="term" value="F:cytokine binding"/>
    <property type="evidence" value="ECO:0007669"/>
    <property type="project" value="TreeGrafter"/>
</dbReference>
<dbReference type="Gene3D" id="2.60.40.10">
    <property type="entry name" value="Immunoglobulins"/>
    <property type="match status" value="6"/>
</dbReference>
<feature type="domain" description="Ig-like" evidence="10">
    <location>
        <begin position="33"/>
        <end position="110"/>
    </location>
</feature>
<evidence type="ECO:0000256" key="4">
    <source>
        <dbReference type="ARBA" id="ARBA00023157"/>
    </source>
</evidence>
<keyword evidence="3" id="KW-0677">Repeat</keyword>
<keyword evidence="8" id="KW-0812">Transmembrane</keyword>
<dbReference type="EnsemblMetazoa" id="XM_038192723.1">
    <property type="protein sequence ID" value="XP_038048651.1"/>
    <property type="gene ID" value="LOC119722540"/>
</dbReference>
<proteinExistence type="inferred from homology"/>
<dbReference type="PANTHER" id="PTHR23036:SF151">
    <property type="entry name" value="FIBRONECTIN TYPE-III DOMAIN-CONTAINING PROTEIN"/>
    <property type="match status" value="1"/>
</dbReference>
<evidence type="ECO:0000256" key="3">
    <source>
        <dbReference type="ARBA" id="ARBA00022737"/>
    </source>
</evidence>
<dbReference type="Pfam" id="PF06328">
    <property type="entry name" value="Lep_receptor_Ig"/>
    <property type="match status" value="1"/>
</dbReference>
<keyword evidence="13" id="KW-1185">Reference proteome</keyword>
<keyword evidence="5" id="KW-0675">Receptor</keyword>
<dbReference type="RefSeq" id="XP_038048651.1">
    <property type="nucleotide sequence ID" value="XM_038192723.1"/>
</dbReference>
<dbReference type="GO" id="GO:0004896">
    <property type="term" value="F:cytokine receptor activity"/>
    <property type="evidence" value="ECO:0007669"/>
    <property type="project" value="TreeGrafter"/>
</dbReference>
<dbReference type="AlphaFoldDB" id="A0A913ZA53"/>
<keyword evidence="4" id="KW-1015">Disulfide bond</keyword>